<sequence length="253" mass="26316">MLAQVERLKLAVCGWRPASTPPAMLSLHEIEAALAEQRKGKVVAHESYELSSAPTRCPTAELLSFVDDLDADAHKESWGATALPRDGDEPELETALPEAVLSGGRRPRRGSAVPAPREAPVRRLRSAAYWEQKAAAAAQRLACSPWEVGARQRRPCLDEEGRLGPAEAVALAAEGARAAAATTPAAGGAEGGGGAAGNPRSWAGAISRELLRAARGHFAPPAPPAPPLGPPPAQPLGTALRLCGRSYHPAGSR</sequence>
<comment type="caution">
    <text evidence="2">The sequence shown here is derived from an EMBL/GenBank/DDBJ whole genome shotgun (WGS) entry which is preliminary data.</text>
</comment>
<organism evidence="2 3">
    <name type="scientific">Prorocentrum cordatum</name>
    <dbReference type="NCBI Taxonomy" id="2364126"/>
    <lineage>
        <taxon>Eukaryota</taxon>
        <taxon>Sar</taxon>
        <taxon>Alveolata</taxon>
        <taxon>Dinophyceae</taxon>
        <taxon>Prorocentrales</taxon>
        <taxon>Prorocentraceae</taxon>
        <taxon>Prorocentrum</taxon>
    </lineage>
</organism>
<gene>
    <name evidence="2" type="ORF">PCOR1329_LOCUS28574</name>
</gene>
<feature type="compositionally biased region" description="Pro residues" evidence="1">
    <location>
        <begin position="220"/>
        <end position="234"/>
    </location>
</feature>
<name>A0ABN9SCL4_9DINO</name>
<dbReference type="Proteomes" id="UP001189429">
    <property type="component" value="Unassembled WGS sequence"/>
</dbReference>
<reference evidence="2" key="1">
    <citation type="submission" date="2023-10" db="EMBL/GenBank/DDBJ databases">
        <authorList>
            <person name="Chen Y."/>
            <person name="Shah S."/>
            <person name="Dougan E. K."/>
            <person name="Thang M."/>
            <person name="Chan C."/>
        </authorList>
    </citation>
    <scope>NUCLEOTIDE SEQUENCE [LARGE SCALE GENOMIC DNA]</scope>
</reference>
<evidence type="ECO:0000313" key="3">
    <source>
        <dbReference type="Proteomes" id="UP001189429"/>
    </source>
</evidence>
<feature type="region of interest" description="Disordered" evidence="1">
    <location>
        <begin position="217"/>
        <end position="253"/>
    </location>
</feature>
<dbReference type="EMBL" id="CAUYUJ010010569">
    <property type="protein sequence ID" value="CAK0829733.1"/>
    <property type="molecule type" value="Genomic_DNA"/>
</dbReference>
<evidence type="ECO:0000256" key="1">
    <source>
        <dbReference type="SAM" id="MobiDB-lite"/>
    </source>
</evidence>
<feature type="region of interest" description="Disordered" evidence="1">
    <location>
        <begin position="97"/>
        <end position="118"/>
    </location>
</feature>
<protein>
    <submittedName>
        <fullName evidence="2">Uncharacterized protein</fullName>
    </submittedName>
</protein>
<evidence type="ECO:0000313" key="2">
    <source>
        <dbReference type="EMBL" id="CAK0829733.1"/>
    </source>
</evidence>
<accession>A0ABN9SCL4</accession>
<proteinExistence type="predicted"/>
<keyword evidence="3" id="KW-1185">Reference proteome</keyword>